<evidence type="ECO:0000313" key="3">
    <source>
        <dbReference type="Proteomes" id="UP000269289"/>
    </source>
</evidence>
<organism evidence="2 3">
    <name type="scientific">Cellulomonas triticagri</name>
    <dbReference type="NCBI Taxonomy" id="2483352"/>
    <lineage>
        <taxon>Bacteria</taxon>
        <taxon>Bacillati</taxon>
        <taxon>Actinomycetota</taxon>
        <taxon>Actinomycetes</taxon>
        <taxon>Micrococcales</taxon>
        <taxon>Cellulomonadaceae</taxon>
        <taxon>Cellulomonas</taxon>
    </lineage>
</organism>
<name>A0A3M2JKD2_9CELL</name>
<dbReference type="EMBL" id="RFFI01000013">
    <property type="protein sequence ID" value="RMI13574.1"/>
    <property type="molecule type" value="Genomic_DNA"/>
</dbReference>
<evidence type="ECO:0000313" key="2">
    <source>
        <dbReference type="EMBL" id="RMI13574.1"/>
    </source>
</evidence>
<dbReference type="AlphaFoldDB" id="A0A3M2JKD2"/>
<feature type="transmembrane region" description="Helical" evidence="1">
    <location>
        <begin position="127"/>
        <end position="144"/>
    </location>
</feature>
<feature type="transmembrane region" description="Helical" evidence="1">
    <location>
        <begin position="49"/>
        <end position="69"/>
    </location>
</feature>
<feature type="transmembrane region" description="Helical" evidence="1">
    <location>
        <begin position="21"/>
        <end position="43"/>
    </location>
</feature>
<reference evidence="2 3" key="1">
    <citation type="submission" date="2018-10" db="EMBL/GenBank/DDBJ databases">
        <title>Isolation, diversity and antifungal activity of actinobacteria from wheat.</title>
        <authorList>
            <person name="Han C."/>
        </authorList>
    </citation>
    <scope>NUCLEOTIDE SEQUENCE [LARGE SCALE GENOMIC DNA]</scope>
    <source>
        <strain evidence="2 3">NEAU-YY56</strain>
    </source>
</reference>
<evidence type="ECO:0000256" key="1">
    <source>
        <dbReference type="SAM" id="Phobius"/>
    </source>
</evidence>
<dbReference type="RefSeq" id="WP_122148163.1">
    <property type="nucleotide sequence ID" value="NZ_RFFI01000013.1"/>
</dbReference>
<proteinExistence type="predicted"/>
<gene>
    <name evidence="2" type="ORF">EBM89_03965</name>
</gene>
<dbReference type="Proteomes" id="UP000269289">
    <property type="component" value="Unassembled WGS sequence"/>
</dbReference>
<keyword evidence="1" id="KW-0472">Membrane</keyword>
<keyword evidence="3" id="KW-1185">Reference proteome</keyword>
<keyword evidence="1" id="KW-1133">Transmembrane helix</keyword>
<sequence>MSEAAVVGGRAPRGQALARRVSVALGPVTVALVALAVACRFLGFPQPGSAVAVAAVFGTAIGTGIAVRTMAGPEGLTRRRTIVVVLVAEFLCLLALSRWDLHPDPALGVPVMVLAAVLAFVAPAVRLWALGAVAGWVVALGALWAPGPQWVLGLVALPALAWAHVALGRLRWKRALTSLGVGLVLGQVSGVAILMIAFAVRGMP</sequence>
<feature type="transmembrane region" description="Helical" evidence="1">
    <location>
        <begin position="105"/>
        <end position="122"/>
    </location>
</feature>
<feature type="transmembrane region" description="Helical" evidence="1">
    <location>
        <begin position="150"/>
        <end position="167"/>
    </location>
</feature>
<feature type="transmembrane region" description="Helical" evidence="1">
    <location>
        <begin position="81"/>
        <end position="99"/>
    </location>
</feature>
<keyword evidence="1" id="KW-0812">Transmembrane</keyword>
<feature type="transmembrane region" description="Helical" evidence="1">
    <location>
        <begin position="179"/>
        <end position="200"/>
    </location>
</feature>
<comment type="caution">
    <text evidence="2">The sequence shown here is derived from an EMBL/GenBank/DDBJ whole genome shotgun (WGS) entry which is preliminary data.</text>
</comment>
<protein>
    <submittedName>
        <fullName evidence="2">Uncharacterized protein</fullName>
    </submittedName>
</protein>
<accession>A0A3M2JKD2</accession>